<reference evidence="2" key="2">
    <citation type="submission" date="2020-09" db="EMBL/GenBank/DDBJ databases">
        <authorList>
            <person name="Sun Q."/>
            <person name="Zhou Y."/>
        </authorList>
    </citation>
    <scope>NUCLEOTIDE SEQUENCE</scope>
    <source>
        <strain evidence="2">CGMCC 1.15760</strain>
    </source>
</reference>
<proteinExistence type="predicted"/>
<feature type="transmembrane region" description="Helical" evidence="1">
    <location>
        <begin position="114"/>
        <end position="132"/>
    </location>
</feature>
<protein>
    <submittedName>
        <fullName evidence="2">Uncharacterized protein</fullName>
    </submittedName>
</protein>
<accession>A0A917LF22</accession>
<comment type="caution">
    <text evidence="2">The sequence shown here is derived from an EMBL/GenBank/DDBJ whole genome shotgun (WGS) entry which is preliminary data.</text>
</comment>
<reference evidence="2" key="1">
    <citation type="journal article" date="2014" name="Int. J. Syst. Evol. Microbiol.">
        <title>Complete genome sequence of Corynebacterium casei LMG S-19264T (=DSM 44701T), isolated from a smear-ripened cheese.</title>
        <authorList>
            <consortium name="US DOE Joint Genome Institute (JGI-PGF)"/>
            <person name="Walter F."/>
            <person name="Albersmeier A."/>
            <person name="Kalinowski J."/>
            <person name="Ruckert C."/>
        </authorList>
    </citation>
    <scope>NUCLEOTIDE SEQUENCE</scope>
    <source>
        <strain evidence="2">CGMCC 1.15760</strain>
    </source>
</reference>
<evidence type="ECO:0000256" key="1">
    <source>
        <dbReference type="SAM" id="Phobius"/>
    </source>
</evidence>
<gene>
    <name evidence="2" type="ORF">GCM10007425_09050</name>
</gene>
<sequence length="362" mass="42283">MVSNKIIATFKLAFQTRFLAADIEKTYSTNLSILDGMKMDLRKHETVIKEELQKNAYDFMLRKDFVRMLKEIKILKRLSDEELDNLHQIYDESVLNKGEIEKAKGSTIRFRNQYNLCFHIILSTLIFIVVVNPLSNKLYSNETIISIVVIFLLLEIIQRGVEISMAFYLDIKEGQPKTSNLSNSDRLMLAIKSMIEISLISLSVRLLILDFENVESIFNTILQSFSVGLFNISYSDKVVENIDGLKELIISFTHFSQVVISVLLLTMAIAKYLSNDKDNYDFCIRRKSNIYSSKYVLDKLIKSPYQTKIIFLVEGKTFQELEERCGKLLRENNLTIDEYNSIQTYLYRYCYKKEKRKNKCRI</sequence>
<dbReference type="Proteomes" id="UP000616608">
    <property type="component" value="Unassembled WGS sequence"/>
</dbReference>
<feature type="transmembrane region" description="Helical" evidence="1">
    <location>
        <begin position="189"/>
        <end position="208"/>
    </location>
</feature>
<keyword evidence="3" id="KW-1185">Reference proteome</keyword>
<dbReference type="EMBL" id="BMJT01000003">
    <property type="protein sequence ID" value="GGG16882.1"/>
    <property type="molecule type" value="Genomic_DNA"/>
</dbReference>
<evidence type="ECO:0000313" key="2">
    <source>
        <dbReference type="EMBL" id="GGG16882.1"/>
    </source>
</evidence>
<evidence type="ECO:0000313" key="3">
    <source>
        <dbReference type="Proteomes" id="UP000616608"/>
    </source>
</evidence>
<keyword evidence="1" id="KW-1133">Transmembrane helix</keyword>
<name>A0A917LF22_9BACI</name>
<organism evidence="2 3">
    <name type="scientific">Lysinibacillus alkalisoli</name>
    <dbReference type="NCBI Taxonomy" id="1911548"/>
    <lineage>
        <taxon>Bacteria</taxon>
        <taxon>Bacillati</taxon>
        <taxon>Bacillota</taxon>
        <taxon>Bacilli</taxon>
        <taxon>Bacillales</taxon>
        <taxon>Bacillaceae</taxon>
        <taxon>Lysinibacillus</taxon>
    </lineage>
</organism>
<feature type="transmembrane region" description="Helical" evidence="1">
    <location>
        <begin position="248"/>
        <end position="270"/>
    </location>
</feature>
<keyword evidence="1" id="KW-0812">Transmembrane</keyword>
<keyword evidence="1" id="KW-0472">Membrane</keyword>
<feature type="transmembrane region" description="Helical" evidence="1">
    <location>
        <begin position="144"/>
        <end position="169"/>
    </location>
</feature>
<dbReference type="AlphaFoldDB" id="A0A917LF22"/>